<feature type="transmembrane region" description="Helical" evidence="9">
    <location>
        <begin position="183"/>
        <end position="203"/>
    </location>
</feature>
<sequence length="468" mass="47106">MSTSSVSTSSVTARGPVTGTRPDAGPRATLAAAVLAFFVITLDATIVNVALPSIRGDLGGGIAGLQWVVDGYTLMFAALLLSAGALSDRIGAKRALAAGLALFLLGSLACGLAPSLAVLVAARFVQGAGAAMVTPASMAMIRHAYADPAARARAVGMWAMGGAVAAAAGPVLGGLLSLATWRLIFLINLPVGAVTLLLLTRAARSPHHSHPFDRAGQLTAMIAMSGLTYGAIDAGTAGLTAPRVLAAFAVAAVAFVGFGLVQARARHPMMPLKLFRSRTFDVTVAIGFAFMVGFYGAPFLFSLYFQQVRGLSPLGAGAAFVPMMAISACLTPFSARIAERVGPRIPIVAGLLCAVAGALTLAAVPAHAPVWLLAVLLIPVGLSGPLVMPPTTAVMLAHVPAHRAGTASGVFNTSRQVGGALAVAVCGALLGGASGFLPGLRTSLVITAVVTLAAAAAALLLRPMTREA</sequence>
<feature type="transmembrane region" description="Helical" evidence="9">
    <location>
        <begin position="311"/>
        <end position="333"/>
    </location>
</feature>
<dbReference type="GO" id="GO:0005886">
    <property type="term" value="C:plasma membrane"/>
    <property type="evidence" value="ECO:0007669"/>
    <property type="project" value="UniProtKB-SubCell"/>
</dbReference>
<feature type="compositionally biased region" description="Low complexity" evidence="8">
    <location>
        <begin position="1"/>
        <end position="12"/>
    </location>
</feature>
<organism evidence="11 12">
    <name type="scientific">Georgenia ruanii</name>
    <dbReference type="NCBI Taxonomy" id="348442"/>
    <lineage>
        <taxon>Bacteria</taxon>
        <taxon>Bacillati</taxon>
        <taxon>Actinomycetota</taxon>
        <taxon>Actinomycetes</taxon>
        <taxon>Micrococcales</taxon>
        <taxon>Bogoriellaceae</taxon>
        <taxon>Georgenia</taxon>
    </lineage>
</organism>
<feature type="transmembrane region" description="Helical" evidence="9">
    <location>
        <begin position="30"/>
        <end position="51"/>
    </location>
</feature>
<evidence type="ECO:0000256" key="3">
    <source>
        <dbReference type="ARBA" id="ARBA00022448"/>
    </source>
</evidence>
<evidence type="ECO:0000313" key="12">
    <source>
        <dbReference type="Proteomes" id="UP000429644"/>
    </source>
</evidence>
<evidence type="ECO:0000256" key="4">
    <source>
        <dbReference type="ARBA" id="ARBA00022475"/>
    </source>
</evidence>
<evidence type="ECO:0000256" key="9">
    <source>
        <dbReference type="SAM" id="Phobius"/>
    </source>
</evidence>
<comment type="caution">
    <text evidence="11">The sequence shown here is derived from an EMBL/GenBank/DDBJ whole genome shotgun (WGS) entry which is preliminary data.</text>
</comment>
<dbReference type="Proteomes" id="UP000429644">
    <property type="component" value="Unassembled WGS sequence"/>
</dbReference>
<dbReference type="GO" id="GO:0022857">
    <property type="term" value="F:transmembrane transporter activity"/>
    <property type="evidence" value="ECO:0007669"/>
    <property type="project" value="InterPro"/>
</dbReference>
<dbReference type="Gene3D" id="1.20.1250.20">
    <property type="entry name" value="MFS general substrate transporter like domains"/>
    <property type="match status" value="1"/>
</dbReference>
<evidence type="ECO:0000256" key="5">
    <source>
        <dbReference type="ARBA" id="ARBA00022692"/>
    </source>
</evidence>
<feature type="transmembrane region" description="Helical" evidence="9">
    <location>
        <begin position="95"/>
        <end position="118"/>
    </location>
</feature>
<dbReference type="PROSITE" id="PS50850">
    <property type="entry name" value="MFS"/>
    <property type="match status" value="1"/>
</dbReference>
<keyword evidence="6 9" id="KW-1133">Transmembrane helix</keyword>
<evidence type="ECO:0000256" key="1">
    <source>
        <dbReference type="ARBA" id="ARBA00004651"/>
    </source>
</evidence>
<reference evidence="11 12" key="1">
    <citation type="submission" date="2019-10" db="EMBL/GenBank/DDBJ databases">
        <title>Georgenia wutianyii sp. nov. and Georgenia yuyongxinii sp. nov. isolated from plateau pika (Ochotona curzoniae) in the Qinghai-Tibet plateau of China.</title>
        <authorList>
            <person name="Tian Z."/>
        </authorList>
    </citation>
    <scope>NUCLEOTIDE SEQUENCE [LARGE SCALE GENOMIC DNA]</scope>
    <source>
        <strain evidence="11 12">JCM 15130</strain>
    </source>
</reference>
<feature type="transmembrane region" description="Helical" evidence="9">
    <location>
        <begin position="244"/>
        <end position="261"/>
    </location>
</feature>
<feature type="transmembrane region" description="Helical" evidence="9">
    <location>
        <begin position="443"/>
        <end position="461"/>
    </location>
</feature>
<evidence type="ECO:0000256" key="6">
    <source>
        <dbReference type="ARBA" id="ARBA00022989"/>
    </source>
</evidence>
<gene>
    <name evidence="11" type="ORF">GB882_10810</name>
</gene>
<dbReference type="InterPro" id="IPR020846">
    <property type="entry name" value="MFS_dom"/>
</dbReference>
<feature type="transmembrane region" description="Helical" evidence="9">
    <location>
        <begin position="282"/>
        <end position="305"/>
    </location>
</feature>
<keyword evidence="5 9" id="KW-0812">Transmembrane</keyword>
<feature type="transmembrane region" description="Helical" evidence="9">
    <location>
        <begin position="370"/>
        <end position="396"/>
    </location>
</feature>
<dbReference type="OrthoDB" id="9781469at2"/>
<dbReference type="AlphaFoldDB" id="A0A7J9UX12"/>
<dbReference type="EMBL" id="WHPD01002333">
    <property type="protein sequence ID" value="MPV89158.1"/>
    <property type="molecule type" value="Genomic_DNA"/>
</dbReference>
<dbReference type="SUPFAM" id="SSF103473">
    <property type="entry name" value="MFS general substrate transporter"/>
    <property type="match status" value="1"/>
</dbReference>
<dbReference type="RefSeq" id="WP_152231856.1">
    <property type="nucleotide sequence ID" value="NZ_BAAAOT010000017.1"/>
</dbReference>
<evidence type="ECO:0000256" key="8">
    <source>
        <dbReference type="SAM" id="MobiDB-lite"/>
    </source>
</evidence>
<comment type="subcellular location">
    <subcellularLocation>
        <location evidence="1">Cell membrane</location>
        <topology evidence="1">Multi-pass membrane protein</topology>
    </subcellularLocation>
</comment>
<feature type="domain" description="Major facilitator superfamily (MFS) profile" evidence="10">
    <location>
        <begin position="29"/>
        <end position="466"/>
    </location>
</feature>
<feature type="transmembrane region" description="Helical" evidence="9">
    <location>
        <begin position="345"/>
        <end position="364"/>
    </location>
</feature>
<dbReference type="InterPro" id="IPR004638">
    <property type="entry name" value="EmrB-like"/>
</dbReference>
<evidence type="ECO:0000259" key="10">
    <source>
        <dbReference type="PROSITE" id="PS50850"/>
    </source>
</evidence>
<keyword evidence="4" id="KW-1003">Cell membrane</keyword>
<evidence type="ECO:0000313" key="11">
    <source>
        <dbReference type="EMBL" id="MPV89158.1"/>
    </source>
</evidence>
<keyword evidence="3" id="KW-0813">Transport</keyword>
<accession>A0A7J9UX12</accession>
<feature type="region of interest" description="Disordered" evidence="8">
    <location>
        <begin position="1"/>
        <end position="22"/>
    </location>
</feature>
<feature type="transmembrane region" description="Helical" evidence="9">
    <location>
        <begin position="157"/>
        <end position="177"/>
    </location>
</feature>
<feature type="transmembrane region" description="Helical" evidence="9">
    <location>
        <begin position="124"/>
        <end position="145"/>
    </location>
</feature>
<keyword evidence="7 9" id="KW-0472">Membrane</keyword>
<feature type="transmembrane region" description="Helical" evidence="9">
    <location>
        <begin position="417"/>
        <end position="437"/>
    </location>
</feature>
<dbReference type="PANTHER" id="PTHR42718:SF9">
    <property type="entry name" value="MAJOR FACILITATOR SUPERFAMILY MULTIDRUG TRANSPORTER MFSC"/>
    <property type="match status" value="1"/>
</dbReference>
<proteinExistence type="inferred from homology"/>
<name>A0A7J9UX12_9MICO</name>
<dbReference type="Pfam" id="PF07690">
    <property type="entry name" value="MFS_1"/>
    <property type="match status" value="1"/>
</dbReference>
<dbReference type="Gene3D" id="1.20.1720.10">
    <property type="entry name" value="Multidrug resistance protein D"/>
    <property type="match status" value="1"/>
</dbReference>
<protein>
    <submittedName>
        <fullName evidence="11">DHA2 family efflux MFS transporter permease subunit</fullName>
    </submittedName>
</protein>
<evidence type="ECO:0000256" key="2">
    <source>
        <dbReference type="ARBA" id="ARBA00008537"/>
    </source>
</evidence>
<feature type="transmembrane region" description="Helical" evidence="9">
    <location>
        <begin position="63"/>
        <end position="83"/>
    </location>
</feature>
<evidence type="ECO:0000256" key="7">
    <source>
        <dbReference type="ARBA" id="ARBA00023136"/>
    </source>
</evidence>
<dbReference type="InterPro" id="IPR036259">
    <property type="entry name" value="MFS_trans_sf"/>
</dbReference>
<dbReference type="InterPro" id="IPR011701">
    <property type="entry name" value="MFS"/>
</dbReference>
<dbReference type="NCBIfam" id="TIGR00711">
    <property type="entry name" value="efflux_EmrB"/>
    <property type="match status" value="1"/>
</dbReference>
<comment type="similarity">
    <text evidence="2">Belongs to the major facilitator superfamily. EmrB family.</text>
</comment>
<keyword evidence="12" id="KW-1185">Reference proteome</keyword>
<dbReference type="PANTHER" id="PTHR42718">
    <property type="entry name" value="MAJOR FACILITATOR SUPERFAMILY MULTIDRUG TRANSPORTER MFSC"/>
    <property type="match status" value="1"/>
</dbReference>